<organism evidence="1">
    <name type="scientific">uncultured prokaryote</name>
    <dbReference type="NCBI Taxonomy" id="198431"/>
    <lineage>
        <taxon>unclassified sequences</taxon>
        <taxon>environmental samples</taxon>
    </lineage>
</organism>
<dbReference type="AlphaFoldDB" id="A0A0H5Q768"/>
<reference evidence="1" key="2">
    <citation type="submission" date="2015-07" db="EMBL/GenBank/DDBJ databases">
        <title>Plasmids, circular viruses and viroids from rat gut.</title>
        <authorList>
            <person name="Jorgensen T.J."/>
            <person name="Hansen M.A."/>
            <person name="Xu Z."/>
            <person name="Tabak M.A."/>
            <person name="Sorensen S.J."/>
            <person name="Hansen L.H."/>
        </authorList>
    </citation>
    <scope>NUCLEOTIDE SEQUENCE</scope>
    <source>
        <strain evidence="1">RGFK1433</strain>
    </source>
</reference>
<accession>A0A0H5Q768</accession>
<sequence>MTLLYRVRARWTGFSGAPGYTVLHFRDFDSPGGDGGGVTAAGAAAAVNRARSFFDAIKALLPTQVSINVDPEVDIIEDSTGVLSNSFTSTVTAAVVGTATASYSAATGAVVNWRTEGIRNGRRVRGRSFLVPLASSAFATTGQLATASVGTLTAAASALAAQSGSPDLFVYGRPTSAGATDGVSYVVSNASVPPMGAILTSRRD</sequence>
<protein>
    <submittedName>
        <fullName evidence="1">Uncharacterized protein</fullName>
    </submittedName>
</protein>
<proteinExistence type="predicted"/>
<evidence type="ECO:0000313" key="1">
    <source>
        <dbReference type="EMBL" id="CRY97235.1"/>
    </source>
</evidence>
<name>A0A0H5Q768_9ZZZZ</name>
<reference evidence="1" key="1">
    <citation type="submission" date="2015-06" db="EMBL/GenBank/DDBJ databases">
        <authorList>
            <person name="Joergensen T."/>
        </authorList>
    </citation>
    <scope>NUCLEOTIDE SEQUENCE</scope>
    <source>
        <strain evidence="1">RGFK1433</strain>
    </source>
</reference>
<dbReference type="EMBL" id="LN853978">
    <property type="protein sequence ID" value="CRY97235.1"/>
    <property type="molecule type" value="Genomic_DNA"/>
</dbReference>